<dbReference type="InterPro" id="IPR037108">
    <property type="entry name" value="TM1727-like_C_sf"/>
</dbReference>
<accession>E6SQE4</accession>
<dbReference type="Gene3D" id="3.40.50.720">
    <property type="entry name" value="NAD(P)-binding Rossmann-like Domain"/>
    <property type="match status" value="1"/>
</dbReference>
<dbReference type="HOGENOM" id="CLU_055635_1_1_10"/>
<proteinExistence type="predicted"/>
<evidence type="ECO:0000313" key="5">
    <source>
        <dbReference type="Proteomes" id="UP000008630"/>
    </source>
</evidence>
<keyword evidence="5" id="KW-1185">Reference proteome</keyword>
<name>E6SQE4_BACT6</name>
<evidence type="ECO:0000259" key="3">
    <source>
        <dbReference type="Pfam" id="PF10728"/>
    </source>
</evidence>
<dbReference type="EMBL" id="CP002352">
    <property type="protein sequence ID" value="ADV44991.1"/>
    <property type="molecule type" value="Genomic_DNA"/>
</dbReference>
<evidence type="ECO:0000259" key="2">
    <source>
        <dbReference type="Pfam" id="PF01488"/>
    </source>
</evidence>
<dbReference type="InterPro" id="IPR036291">
    <property type="entry name" value="NAD(P)-bd_dom_sf"/>
</dbReference>
<dbReference type="AlphaFoldDB" id="E6SQE4"/>
<keyword evidence="1" id="KW-0521">NADP</keyword>
<protein>
    <recommendedName>
        <fullName evidence="6">NADP oxidoreductase coenzyme F420-dependent</fullName>
    </recommendedName>
</protein>
<dbReference type="SUPFAM" id="SSF51735">
    <property type="entry name" value="NAD(P)-binding Rossmann-fold domains"/>
    <property type="match status" value="1"/>
</dbReference>
<dbReference type="InterPro" id="IPR018931">
    <property type="entry name" value="DUF2520"/>
</dbReference>
<dbReference type="RefSeq" id="WP_013548578.1">
    <property type="nucleotide sequence ID" value="NC_014933.1"/>
</dbReference>
<dbReference type="InterPro" id="IPR008927">
    <property type="entry name" value="6-PGluconate_DH-like_C_sf"/>
</dbReference>
<dbReference type="STRING" id="693979.Bache_3063"/>
<dbReference type="Pfam" id="PF01488">
    <property type="entry name" value="Shikimate_DH"/>
    <property type="match status" value="1"/>
</dbReference>
<dbReference type="KEGG" id="bhl:Bache_3063"/>
<dbReference type="Proteomes" id="UP000008630">
    <property type="component" value="Chromosome"/>
</dbReference>
<sequence>MKRSIEDTSVVFIGAGNLATNLAKALYHRGFRIVQIYSRTKESAQNLAQMVEAEYTDELPAITEDAQLYIVSLKDTALVQLLPEFTSGKSDALWVHTSGSIPMNVWKGRVERYGVFYPMQTFSKLREVDFKEIPIFIESHSEEDTLFLRDIALVLSERVYEVNSEQRKNLHLAAVFVCNFTNHMYVLAAELLRKYRLPFEVMLPLIDETARKVHKLEPCDAQTGPAVRYDENIIDSHLQMLADEPEMQELYRLISKSIHRQVEAGI</sequence>
<reference key="1">
    <citation type="submission" date="2010-11" db="EMBL/GenBank/DDBJ databases">
        <title>The complete genome of Bacteroides helcogenes P 36-108.</title>
        <authorList>
            <consortium name="US DOE Joint Genome Institute (JGI-PGF)"/>
            <person name="Lucas S."/>
            <person name="Copeland A."/>
            <person name="Lapidus A."/>
            <person name="Bruce D."/>
            <person name="Goodwin L."/>
            <person name="Pitluck S."/>
            <person name="Kyrpides N."/>
            <person name="Mavromatis K."/>
            <person name="Ivanova N."/>
            <person name="Zeytun A."/>
            <person name="Brettin T."/>
            <person name="Detter J.C."/>
            <person name="Tapia R."/>
            <person name="Han C."/>
            <person name="Land M."/>
            <person name="Hauser L."/>
            <person name="Markowitz V."/>
            <person name="Cheng J.-F."/>
            <person name="Hugenholtz P."/>
            <person name="Woyke T."/>
            <person name="Wu D."/>
            <person name="Gronow S."/>
            <person name="Wellnitz S."/>
            <person name="Brambilla E."/>
            <person name="Klenk H.-P."/>
            <person name="Eisen J.A."/>
        </authorList>
    </citation>
    <scope>NUCLEOTIDE SEQUENCE</scope>
    <source>
        <strain>P 36-108</strain>
    </source>
</reference>
<gene>
    <name evidence="4" type="ordered locus">Bache_3063</name>
</gene>
<dbReference type="SUPFAM" id="SSF48179">
    <property type="entry name" value="6-phosphogluconate dehydrogenase C-terminal domain-like"/>
    <property type="match status" value="1"/>
</dbReference>
<evidence type="ECO:0008006" key="6">
    <source>
        <dbReference type="Google" id="ProtNLM"/>
    </source>
</evidence>
<dbReference type="PATRIC" id="fig|693979.3.peg.3211"/>
<evidence type="ECO:0000256" key="1">
    <source>
        <dbReference type="ARBA" id="ARBA00022857"/>
    </source>
</evidence>
<dbReference type="eggNOG" id="COG5495">
    <property type="taxonomic scope" value="Bacteria"/>
</dbReference>
<dbReference type="OrthoDB" id="9810755at2"/>
<dbReference type="InterPro" id="IPR006151">
    <property type="entry name" value="Shikm_DH/Glu-tRNA_Rdtase"/>
</dbReference>
<organism evidence="4 5">
    <name type="scientific">Bacteroides helcogenes (strain ATCC 35417 / DSM 20613 / JCM 6297 / CCUG 15421 / P 36-108)</name>
    <dbReference type="NCBI Taxonomy" id="693979"/>
    <lineage>
        <taxon>Bacteria</taxon>
        <taxon>Pseudomonadati</taxon>
        <taxon>Bacteroidota</taxon>
        <taxon>Bacteroidia</taxon>
        <taxon>Bacteroidales</taxon>
        <taxon>Bacteroidaceae</taxon>
        <taxon>Bacteroides</taxon>
    </lineage>
</organism>
<evidence type="ECO:0000313" key="4">
    <source>
        <dbReference type="EMBL" id="ADV44991.1"/>
    </source>
</evidence>
<dbReference type="Gene3D" id="1.10.1040.20">
    <property type="entry name" value="ProC-like, C-terminal domain"/>
    <property type="match status" value="1"/>
</dbReference>
<dbReference type="PANTHER" id="PTHR40459:SF1">
    <property type="entry name" value="CONSERVED HYPOTHETICAL ALANINE AND LEUCINE RICH PROTEIN"/>
    <property type="match status" value="1"/>
</dbReference>
<feature type="domain" description="Quinate/shikimate 5-dehydrogenase/glutamyl-tRNA reductase" evidence="2">
    <location>
        <begin position="4"/>
        <end position="72"/>
    </location>
</feature>
<dbReference type="PANTHER" id="PTHR40459">
    <property type="entry name" value="CONSERVED HYPOTHETICAL ALANINE AND LEUCINE RICH PROTEIN"/>
    <property type="match status" value="1"/>
</dbReference>
<reference evidence="4 5" key="2">
    <citation type="journal article" date="2011" name="Stand. Genomic Sci.">
        <title>Complete genome sequence of Bacteroides helcogenes type strain (P 36-108).</title>
        <authorList>
            <person name="Pati A."/>
            <person name="Gronow S."/>
            <person name="Zeytun A."/>
            <person name="Lapidus A."/>
            <person name="Nolan M."/>
            <person name="Hammon N."/>
            <person name="Deshpande S."/>
            <person name="Cheng J.F."/>
            <person name="Tapia R."/>
            <person name="Han C."/>
            <person name="Goodwin L."/>
            <person name="Pitluck S."/>
            <person name="Liolios K."/>
            <person name="Pagani I."/>
            <person name="Ivanova N."/>
            <person name="Mavromatis K."/>
            <person name="Chen A."/>
            <person name="Palaniappan K."/>
            <person name="Land M."/>
            <person name="Hauser L."/>
            <person name="Chang Y.J."/>
            <person name="Jeffries C.D."/>
            <person name="Detter J.C."/>
            <person name="Brambilla E."/>
            <person name="Rohde M."/>
            <person name="Goker M."/>
            <person name="Woyke T."/>
            <person name="Bristow J."/>
            <person name="Eisen J.A."/>
            <person name="Markowitz V."/>
            <person name="Hugenholtz P."/>
            <person name="Kyrpides N.C."/>
            <person name="Klenk H.P."/>
            <person name="Lucas S."/>
        </authorList>
    </citation>
    <scope>NUCLEOTIDE SEQUENCE [LARGE SCALE GENOMIC DNA]</scope>
    <source>
        <strain evidence="5">ATCC 35417 / DSM 20613 / JCM 6297 / CCUG 15421 / P 36-108</strain>
    </source>
</reference>
<feature type="domain" description="DUF2520" evidence="3">
    <location>
        <begin position="133"/>
        <end position="258"/>
    </location>
</feature>
<dbReference type="Pfam" id="PF10728">
    <property type="entry name" value="DUF2520"/>
    <property type="match status" value="1"/>
</dbReference>